<dbReference type="RefSeq" id="WP_006045645.1">
    <property type="nucleotide sequence ID" value="NZ_QLTQ01000003.1"/>
</dbReference>
<proteinExistence type="predicted"/>
<dbReference type="InterPro" id="IPR032675">
    <property type="entry name" value="LRR_dom_sf"/>
</dbReference>
<reference evidence="1 3" key="1">
    <citation type="submission" date="2018-06" db="EMBL/GenBank/DDBJ databases">
        <title>Genomic Encyclopedia of Archaeal and Bacterial Type Strains, Phase II (KMG-II): from individual species to whole genera.</title>
        <authorList>
            <person name="Goeker M."/>
        </authorList>
    </citation>
    <scope>NUCLEOTIDE SEQUENCE [LARGE SCALE GENOMIC DNA]</scope>
    <source>
        <strain evidence="1 3">DSM 18710</strain>
    </source>
</reference>
<gene>
    <name evidence="1" type="ORF">BC673_10322</name>
    <name evidence="2" type="ORF">NCTC13043_00399</name>
</gene>
<dbReference type="EMBL" id="UGTP01000001">
    <property type="protein sequence ID" value="SUC11543.1"/>
    <property type="molecule type" value="Genomic_DNA"/>
</dbReference>
<dbReference type="GeneID" id="78570137"/>
<protein>
    <submittedName>
        <fullName evidence="2">Leucine Rich repeats (2 copies)</fullName>
    </submittedName>
</protein>
<evidence type="ECO:0000313" key="4">
    <source>
        <dbReference type="Proteomes" id="UP000254235"/>
    </source>
</evidence>
<keyword evidence="3" id="KW-1185">Reference proteome</keyword>
<evidence type="ECO:0000313" key="3">
    <source>
        <dbReference type="Proteomes" id="UP000249852"/>
    </source>
</evidence>
<name>A0A379EZB7_9BACT</name>
<accession>A0A379EZB7</accession>
<dbReference type="Proteomes" id="UP000249852">
    <property type="component" value="Unassembled WGS sequence"/>
</dbReference>
<dbReference type="Gene3D" id="3.80.10.10">
    <property type="entry name" value="Ribonuclease Inhibitor"/>
    <property type="match status" value="2"/>
</dbReference>
<evidence type="ECO:0000313" key="1">
    <source>
        <dbReference type="EMBL" id="RAS47429.1"/>
    </source>
</evidence>
<dbReference type="SUPFAM" id="SSF52058">
    <property type="entry name" value="L domain-like"/>
    <property type="match status" value="1"/>
</dbReference>
<dbReference type="AlphaFoldDB" id="A0A379EZB7"/>
<dbReference type="OrthoDB" id="9157385at2"/>
<dbReference type="EMBL" id="QLTQ01000003">
    <property type="protein sequence ID" value="RAS47429.1"/>
    <property type="molecule type" value="Genomic_DNA"/>
</dbReference>
<sequence length="288" mass="33212">MEEYIFKKEYFGRNYTFMQVRIEQIPDATYIKKNGIDGVIVITDTPNEVVSNIKNISTLQELRGLDLNSYTYKDLNDLLCLRKLEYLRMEGKCESNIPFSSLSLLQCVYLNYNKKNCASIFECKQLENIFIDNYSETSSKAFSTFKNAKRIGLIKSKITEFEAIHNLHQLEHIGIGYNSKMESISWLRNNNSLTSLGFQNCKKIKDWEEIGSLGKIERIILENCGEIPSLSFLQNISSLKELRIIGSTSIGDGKIKELMHLPNLKHIFVPIKKEYDITLDELTAYNNN</sequence>
<organism evidence="2 4">
    <name type="scientific">Prevotella pallens</name>
    <dbReference type="NCBI Taxonomy" id="60133"/>
    <lineage>
        <taxon>Bacteria</taxon>
        <taxon>Pseudomonadati</taxon>
        <taxon>Bacteroidota</taxon>
        <taxon>Bacteroidia</taxon>
        <taxon>Bacteroidales</taxon>
        <taxon>Prevotellaceae</taxon>
        <taxon>Prevotella</taxon>
    </lineage>
</organism>
<evidence type="ECO:0000313" key="2">
    <source>
        <dbReference type="EMBL" id="SUC11543.1"/>
    </source>
</evidence>
<reference evidence="2 4" key="2">
    <citation type="submission" date="2018-06" db="EMBL/GenBank/DDBJ databases">
        <authorList>
            <consortium name="Pathogen Informatics"/>
            <person name="Doyle S."/>
        </authorList>
    </citation>
    <scope>NUCLEOTIDE SEQUENCE [LARGE SCALE GENOMIC DNA]</scope>
    <source>
        <strain evidence="2 4">NCTC13043</strain>
    </source>
</reference>
<dbReference type="Proteomes" id="UP000254235">
    <property type="component" value="Unassembled WGS sequence"/>
</dbReference>